<dbReference type="InterPro" id="IPR017901">
    <property type="entry name" value="C-CAP_CF_C-like"/>
</dbReference>
<dbReference type="PANTHER" id="PTHR15139">
    <property type="entry name" value="TUBULIN FOLDING COFACTOR C"/>
    <property type="match status" value="1"/>
</dbReference>
<evidence type="ECO:0000313" key="4">
    <source>
        <dbReference type="Proteomes" id="UP000692954"/>
    </source>
</evidence>
<dbReference type="GO" id="GO:0007023">
    <property type="term" value="P:post-chaperonin tubulin folding pathway"/>
    <property type="evidence" value="ECO:0007669"/>
    <property type="project" value="InterPro"/>
</dbReference>
<dbReference type="GO" id="GO:0005737">
    <property type="term" value="C:cytoplasm"/>
    <property type="evidence" value="ECO:0007669"/>
    <property type="project" value="TreeGrafter"/>
</dbReference>
<evidence type="ECO:0000256" key="1">
    <source>
        <dbReference type="SAM" id="Coils"/>
    </source>
</evidence>
<protein>
    <recommendedName>
        <fullName evidence="2">C-CAP/cofactor C-like domain-containing protein</fullName>
    </recommendedName>
</protein>
<dbReference type="OrthoDB" id="293406at2759"/>
<dbReference type="InterPro" id="IPR012945">
    <property type="entry name" value="Tubulin-bd_cofactor_C_dom"/>
</dbReference>
<dbReference type="PROSITE" id="PS51329">
    <property type="entry name" value="C_CAP_COFACTOR_C"/>
    <property type="match status" value="1"/>
</dbReference>
<dbReference type="GO" id="GO:0015631">
    <property type="term" value="F:tubulin binding"/>
    <property type="evidence" value="ECO:0007669"/>
    <property type="project" value="InterPro"/>
</dbReference>
<sequence length="292" mass="34551">MSTSQLSQQQQLRKQQFEAYLNKQADKLKTLKDRRQEIKLQTKDPKELQLHVQKEFRQLYDNIIQPINQKTIKTEEQIQQLIDEFQVLFQYYVDINYALIAYDKQQYKEQLDQLECTIFTLRSQIIPRQKFKFSKPFPKGNQQQNQISEEKQSFFENDSVVITKENYQESIKLENGSLLLKNLDNSPFNVEGSLDTFYLHSLKNVKVKFGDVKGSVWVDKCEGCEFQGSMHQLRIHDTIDCSFIIYVTSNPIIERCSKLSFTKLGTKENNLFDQVQDFNWLKQEKSPNFSII</sequence>
<dbReference type="Proteomes" id="UP000692954">
    <property type="component" value="Unassembled WGS sequence"/>
</dbReference>
<dbReference type="Pfam" id="PF07986">
    <property type="entry name" value="TBCC"/>
    <property type="match status" value="1"/>
</dbReference>
<comment type="caution">
    <text evidence="3">The sequence shown here is derived from an EMBL/GenBank/DDBJ whole genome shotgun (WGS) entry which is preliminary data.</text>
</comment>
<dbReference type="InterPro" id="IPR031925">
    <property type="entry name" value="TBCC_N"/>
</dbReference>
<name>A0A8S1MX48_9CILI</name>
<feature type="domain" description="C-CAP/cofactor C-like" evidence="2">
    <location>
        <begin position="127"/>
        <end position="280"/>
    </location>
</feature>
<dbReference type="InterPro" id="IPR027684">
    <property type="entry name" value="TBCC"/>
</dbReference>
<gene>
    <name evidence="3" type="ORF">PSON_ATCC_30995.1.T0480192</name>
</gene>
<proteinExistence type="predicted"/>
<dbReference type="PANTHER" id="PTHR15139:SF0">
    <property type="entry name" value="TUBULIN-SPECIFIC CHAPERONE C"/>
    <property type="match status" value="1"/>
</dbReference>
<evidence type="ECO:0000259" key="2">
    <source>
        <dbReference type="PROSITE" id="PS51329"/>
    </source>
</evidence>
<accession>A0A8S1MX48</accession>
<dbReference type="EMBL" id="CAJJDN010000048">
    <property type="protein sequence ID" value="CAD8085507.1"/>
    <property type="molecule type" value="Genomic_DNA"/>
</dbReference>
<feature type="coiled-coil region" evidence="1">
    <location>
        <begin position="14"/>
        <end position="41"/>
    </location>
</feature>
<dbReference type="Pfam" id="PF16752">
    <property type="entry name" value="TBCC_N"/>
    <property type="match status" value="1"/>
</dbReference>
<organism evidence="3 4">
    <name type="scientific">Paramecium sonneborni</name>
    <dbReference type="NCBI Taxonomy" id="65129"/>
    <lineage>
        <taxon>Eukaryota</taxon>
        <taxon>Sar</taxon>
        <taxon>Alveolata</taxon>
        <taxon>Ciliophora</taxon>
        <taxon>Intramacronucleata</taxon>
        <taxon>Oligohymenophorea</taxon>
        <taxon>Peniculida</taxon>
        <taxon>Parameciidae</taxon>
        <taxon>Paramecium</taxon>
    </lineage>
</organism>
<keyword evidence="4" id="KW-1185">Reference proteome</keyword>
<keyword evidence="1" id="KW-0175">Coiled coil</keyword>
<dbReference type="AlphaFoldDB" id="A0A8S1MX48"/>
<dbReference type="GO" id="GO:0007021">
    <property type="term" value="P:tubulin complex assembly"/>
    <property type="evidence" value="ECO:0007669"/>
    <property type="project" value="TreeGrafter"/>
</dbReference>
<reference evidence="3" key="1">
    <citation type="submission" date="2021-01" db="EMBL/GenBank/DDBJ databases">
        <authorList>
            <consortium name="Genoscope - CEA"/>
            <person name="William W."/>
        </authorList>
    </citation>
    <scope>NUCLEOTIDE SEQUENCE</scope>
</reference>
<evidence type="ECO:0000313" key="3">
    <source>
        <dbReference type="EMBL" id="CAD8085507.1"/>
    </source>
</evidence>